<dbReference type="PANTHER" id="PTHR40266">
    <property type="entry name" value="TOXIN HIGB-1"/>
    <property type="match status" value="1"/>
</dbReference>
<name>A0A3B0VBL3_9ZZZZ</name>
<organism evidence="1">
    <name type="scientific">hydrothermal vent metagenome</name>
    <dbReference type="NCBI Taxonomy" id="652676"/>
    <lineage>
        <taxon>unclassified sequences</taxon>
        <taxon>metagenomes</taxon>
        <taxon>ecological metagenomes</taxon>
    </lineage>
</organism>
<dbReference type="InterPro" id="IPR035093">
    <property type="entry name" value="RelE/ParE_toxin_dom_sf"/>
</dbReference>
<accession>A0A3B0VBL3</accession>
<dbReference type="PANTHER" id="PTHR40266:SF2">
    <property type="entry name" value="TOXIN HIGB-1"/>
    <property type="match status" value="1"/>
</dbReference>
<reference evidence="1" key="1">
    <citation type="submission" date="2018-06" db="EMBL/GenBank/DDBJ databases">
        <authorList>
            <person name="Zhirakovskaya E."/>
        </authorList>
    </citation>
    <scope>NUCLEOTIDE SEQUENCE</scope>
</reference>
<dbReference type="EMBL" id="UOEU01000593">
    <property type="protein sequence ID" value="VAW35597.1"/>
    <property type="molecule type" value="Genomic_DNA"/>
</dbReference>
<evidence type="ECO:0000313" key="1">
    <source>
        <dbReference type="EMBL" id="VAW35597.1"/>
    </source>
</evidence>
<dbReference type="InterPro" id="IPR007711">
    <property type="entry name" value="HigB-1"/>
</dbReference>
<dbReference type="AlphaFoldDB" id="A0A3B0VBL3"/>
<dbReference type="Gene3D" id="3.30.2310.20">
    <property type="entry name" value="RelE-like"/>
    <property type="match status" value="1"/>
</dbReference>
<dbReference type="Pfam" id="PF05015">
    <property type="entry name" value="HigB-like_toxin"/>
    <property type="match status" value="1"/>
</dbReference>
<proteinExistence type="predicted"/>
<sequence length="92" mass="10847">MIKSFAHKGLKKFFLTESKANIQPQHVKRIRLILAQLNQARSIQDMNIPTLRLHQLKGNRKGIWSVTVQANWRITFQFVDGNVEQVNYEDYH</sequence>
<gene>
    <name evidence="1" type="ORF">MNBD_CHLOROFLEXI01-3336</name>
</gene>
<protein>
    <submittedName>
        <fullName evidence="1">Toxin HigB</fullName>
    </submittedName>
</protein>
<dbReference type="SUPFAM" id="SSF143011">
    <property type="entry name" value="RelE-like"/>
    <property type="match status" value="1"/>
</dbReference>